<proteinExistence type="predicted"/>
<reference evidence="1 2" key="1">
    <citation type="journal article" date="2016" name="Int. J. Syst. Evol. Microbiol.">
        <title>Polaribacter haliotis sp. nov., isolated from the gut of abalone Haliotis discus hannai.</title>
        <authorList>
            <person name="Kim Y.O."/>
            <person name="Park I.S."/>
            <person name="Park S."/>
            <person name="Nam B.H."/>
            <person name="Park J.M."/>
            <person name="Kim D.G."/>
            <person name="Yoon J.H."/>
        </authorList>
    </citation>
    <scope>NUCLEOTIDE SEQUENCE [LARGE SCALE GENOMIC DNA]</scope>
    <source>
        <strain evidence="1 2">KCTC 52418</strain>
    </source>
</reference>
<dbReference type="EMBL" id="CP061813">
    <property type="protein sequence ID" value="QOD59423.1"/>
    <property type="molecule type" value="Genomic_DNA"/>
</dbReference>
<gene>
    <name evidence="1" type="ORF">H9I45_08555</name>
</gene>
<dbReference type="KEGG" id="phal:H9I45_08555"/>
<organism evidence="1 2">
    <name type="scientific">Polaribacter haliotis</name>
    <dbReference type="NCBI Taxonomy" id="1888915"/>
    <lineage>
        <taxon>Bacteria</taxon>
        <taxon>Pseudomonadati</taxon>
        <taxon>Bacteroidota</taxon>
        <taxon>Flavobacteriia</taxon>
        <taxon>Flavobacteriales</taxon>
        <taxon>Flavobacteriaceae</taxon>
    </lineage>
</organism>
<dbReference type="RefSeq" id="WP_140422785.1">
    <property type="nucleotide sequence ID" value="NZ_CP061813.1"/>
</dbReference>
<dbReference type="PROSITE" id="PS51257">
    <property type="entry name" value="PROKAR_LIPOPROTEIN"/>
    <property type="match status" value="1"/>
</dbReference>
<evidence type="ECO:0000313" key="1">
    <source>
        <dbReference type="EMBL" id="QOD59423.1"/>
    </source>
</evidence>
<sequence length="138" mass="15987">MKNILLILTSILIVSCNSEKKGIESGTFDLYENDSIVGTIYRIKNFQIEKNLDNSELIAQVEYQTDSTYLVSGIEKKKIGIDSIIWLNTYKKITENKYQIVAKPNNSNLEYEYRAILLKTQEKIPKEYADKLNKLNEK</sequence>
<dbReference type="OrthoDB" id="1437516at2"/>
<evidence type="ECO:0000313" key="2">
    <source>
        <dbReference type="Proteomes" id="UP000516764"/>
    </source>
</evidence>
<protein>
    <submittedName>
        <fullName evidence="1">Uncharacterized protein</fullName>
    </submittedName>
</protein>
<accession>A0A7L8ABN3</accession>
<dbReference type="Proteomes" id="UP000516764">
    <property type="component" value="Chromosome"/>
</dbReference>
<dbReference type="AlphaFoldDB" id="A0A7L8ABN3"/>
<keyword evidence="2" id="KW-1185">Reference proteome</keyword>
<name>A0A7L8ABN3_9FLAO</name>